<organism evidence="2 3">
    <name type="scientific">Anabaena lutea FACHB-196</name>
    <dbReference type="NCBI Taxonomy" id="2692881"/>
    <lineage>
        <taxon>Bacteria</taxon>
        <taxon>Bacillati</taxon>
        <taxon>Cyanobacteriota</taxon>
        <taxon>Cyanophyceae</taxon>
        <taxon>Nostocales</taxon>
        <taxon>Nostocaceae</taxon>
        <taxon>Anabaena</taxon>
    </lineage>
</organism>
<dbReference type="NCBIfam" id="NF038130">
    <property type="entry name" value="PEP_NF038130"/>
    <property type="match status" value="1"/>
</dbReference>
<dbReference type="EMBL" id="JACJST010000025">
    <property type="protein sequence ID" value="MBD2570493.1"/>
    <property type="molecule type" value="Genomic_DNA"/>
</dbReference>
<keyword evidence="1" id="KW-0732">Signal</keyword>
<keyword evidence="3" id="KW-1185">Reference proteome</keyword>
<evidence type="ECO:0000313" key="3">
    <source>
        <dbReference type="Proteomes" id="UP000640531"/>
    </source>
</evidence>
<dbReference type="NCBIfam" id="TIGR02595">
    <property type="entry name" value="PEP_CTERM"/>
    <property type="match status" value="1"/>
</dbReference>
<comment type="caution">
    <text evidence="2">The sequence shown here is derived from an EMBL/GenBank/DDBJ whole genome shotgun (WGS) entry which is preliminary data.</text>
</comment>
<dbReference type="RefSeq" id="WP_190718452.1">
    <property type="nucleotide sequence ID" value="NZ_JACJST010000025.1"/>
</dbReference>
<dbReference type="InterPro" id="IPR013424">
    <property type="entry name" value="Ice-binding_C"/>
</dbReference>
<reference evidence="2 3" key="1">
    <citation type="journal article" date="2020" name="ISME J.">
        <title>Comparative genomics reveals insights into cyanobacterial evolution and habitat adaptation.</title>
        <authorList>
            <person name="Chen M.Y."/>
            <person name="Teng W.K."/>
            <person name="Zhao L."/>
            <person name="Hu C.X."/>
            <person name="Zhou Y.K."/>
            <person name="Han B.P."/>
            <person name="Song L.R."/>
            <person name="Shu W.S."/>
        </authorList>
    </citation>
    <scope>NUCLEOTIDE SEQUENCE [LARGE SCALE GENOMIC DNA]</scope>
    <source>
        <strain evidence="2 3">FACHB-196</strain>
    </source>
</reference>
<gene>
    <name evidence="2" type="ORF">H6G59_21870</name>
</gene>
<evidence type="ECO:0000313" key="2">
    <source>
        <dbReference type="EMBL" id="MBD2570493.1"/>
    </source>
</evidence>
<name>A0ABR8FK34_9NOST</name>
<dbReference type="Proteomes" id="UP000640531">
    <property type="component" value="Unassembled WGS sequence"/>
</dbReference>
<accession>A0ABR8FK34</accession>
<proteinExistence type="predicted"/>
<protein>
    <submittedName>
        <fullName evidence="2">NF038130 family PEP-CTERM protein</fullName>
    </submittedName>
</protein>
<feature type="signal peptide" evidence="1">
    <location>
        <begin position="1"/>
        <end position="22"/>
    </location>
</feature>
<sequence length="396" mass="41170">MKNTFGKLLVGASMAIGFGAAAANPAQAVSFSYNNPNQIKTYTGGSNGVFIPNNTAAATNALTDGDVTSNVELWYSDENPTANVGFTATQGAYSATVTSVTASDWNSFGSQWLGDLLSTYTPFQSVWNSFSANTKSLVTGYFPLLGMGDPNIGNFAFGQNGGVELKLIGHLDVKSKLSTTISTKATESWNGVKSQLSSIPTIPTLPSVPSVPALSTLSTQFSALSTLLSTLSTQASVPTVSQITDLSSKIVALPGQIAQLTAIKNSLPASTLKNQLTTAINNLNTLNSTLQAQTTQLTSFKDVLTLQTTLNGYQGPLQASEIAKVVTGGQTHYAYSFNPTASGITASDDGVSYNAIYTWNTPGYEAAAVPEPSAIFGVLGVAGILAAKRKLKKVSG</sequence>
<evidence type="ECO:0000256" key="1">
    <source>
        <dbReference type="SAM" id="SignalP"/>
    </source>
</evidence>
<feature type="chain" id="PRO_5045636166" evidence="1">
    <location>
        <begin position="23"/>
        <end position="396"/>
    </location>
</feature>